<dbReference type="KEGG" id="pfla:Pflav_068980"/>
<evidence type="ECO:0008006" key="3">
    <source>
        <dbReference type="Google" id="ProtNLM"/>
    </source>
</evidence>
<accession>A0A6F8Y3D7</accession>
<sequence>MTFGLDCTFRAKGKAEEGSMGIADSFKNKAEQAIDKVDGERVKKGVEKAGDKIDEKTGGKYSGQVDKAQDAASGYIDKMDGKSNR</sequence>
<dbReference type="InterPro" id="IPR028037">
    <property type="entry name" value="Antitoxin_Rv0909/MT0933"/>
</dbReference>
<dbReference type="Pfam" id="PF14013">
    <property type="entry name" value="MT0933_antitox"/>
    <property type="match status" value="1"/>
</dbReference>
<reference evidence="1 2" key="1">
    <citation type="submission" date="2020-03" db="EMBL/GenBank/DDBJ databases">
        <title>Whole genome shotgun sequence of Phytohabitans flavus NBRC 107702.</title>
        <authorList>
            <person name="Komaki H."/>
            <person name="Tamura T."/>
        </authorList>
    </citation>
    <scope>NUCLEOTIDE SEQUENCE [LARGE SCALE GENOMIC DNA]</scope>
    <source>
        <strain evidence="1 2">NBRC 107702</strain>
    </source>
</reference>
<dbReference type="Proteomes" id="UP000502508">
    <property type="component" value="Chromosome"/>
</dbReference>
<evidence type="ECO:0000313" key="2">
    <source>
        <dbReference type="Proteomes" id="UP000502508"/>
    </source>
</evidence>
<dbReference type="AlphaFoldDB" id="A0A6F8Y3D7"/>
<protein>
    <recommendedName>
        <fullName evidence="3">Kanamycin biosynthetic protein</fullName>
    </recommendedName>
</protein>
<dbReference type="EMBL" id="AP022870">
    <property type="protein sequence ID" value="BCB80488.1"/>
    <property type="molecule type" value="Genomic_DNA"/>
</dbReference>
<reference evidence="1 2" key="2">
    <citation type="submission" date="2020-03" db="EMBL/GenBank/DDBJ databases">
        <authorList>
            <person name="Ichikawa N."/>
            <person name="Kimura A."/>
            <person name="Kitahashi Y."/>
            <person name="Uohara A."/>
        </authorList>
    </citation>
    <scope>NUCLEOTIDE SEQUENCE [LARGE SCALE GENOMIC DNA]</scope>
    <source>
        <strain evidence="1 2">NBRC 107702</strain>
    </source>
</reference>
<name>A0A6F8Y3D7_9ACTN</name>
<gene>
    <name evidence="1" type="ORF">Pflav_068980</name>
</gene>
<proteinExistence type="predicted"/>
<evidence type="ECO:0000313" key="1">
    <source>
        <dbReference type="EMBL" id="BCB80488.1"/>
    </source>
</evidence>
<keyword evidence="2" id="KW-1185">Reference proteome</keyword>
<organism evidence="1 2">
    <name type="scientific">Phytohabitans flavus</name>
    <dbReference type="NCBI Taxonomy" id="1076124"/>
    <lineage>
        <taxon>Bacteria</taxon>
        <taxon>Bacillati</taxon>
        <taxon>Actinomycetota</taxon>
        <taxon>Actinomycetes</taxon>
        <taxon>Micromonosporales</taxon>
        <taxon>Micromonosporaceae</taxon>
    </lineage>
</organism>